<gene>
    <name evidence="1" type="ORF">GL263_17590</name>
</gene>
<feature type="non-terminal residue" evidence="1">
    <location>
        <position position="1"/>
    </location>
</feature>
<dbReference type="Proteomes" id="UP000766698">
    <property type="component" value="Unassembled WGS sequence"/>
</dbReference>
<dbReference type="EMBL" id="WMLF01000271">
    <property type="protein sequence ID" value="MBB1245364.1"/>
    <property type="molecule type" value="Genomic_DNA"/>
</dbReference>
<comment type="caution">
    <text evidence="1">The sequence shown here is derived from an EMBL/GenBank/DDBJ whole genome shotgun (WGS) entry which is preliminary data.</text>
</comment>
<dbReference type="RefSeq" id="WP_182856677.1">
    <property type="nucleotide sequence ID" value="NZ_WMLF01000271.1"/>
</dbReference>
<evidence type="ECO:0000313" key="2">
    <source>
        <dbReference type="Proteomes" id="UP000766698"/>
    </source>
</evidence>
<proteinExistence type="predicted"/>
<keyword evidence="2" id="KW-1185">Reference proteome</keyword>
<sequence length="62" mass="6673">GGLRVRVVRLRLRLRLRLGVLRLGLVLRLAGLLGPDVRVGLLPRYGHGPNLPAHGPADPAGR</sequence>
<evidence type="ECO:0000313" key="1">
    <source>
        <dbReference type="EMBL" id="MBB1245364.1"/>
    </source>
</evidence>
<organism evidence="1 2">
    <name type="scientific">Streptomyces durbertensis</name>
    <dbReference type="NCBI Taxonomy" id="2448886"/>
    <lineage>
        <taxon>Bacteria</taxon>
        <taxon>Bacillati</taxon>
        <taxon>Actinomycetota</taxon>
        <taxon>Actinomycetes</taxon>
        <taxon>Kitasatosporales</taxon>
        <taxon>Streptomycetaceae</taxon>
        <taxon>Streptomyces</taxon>
    </lineage>
</organism>
<protein>
    <submittedName>
        <fullName evidence="1">Uncharacterized protein</fullName>
    </submittedName>
</protein>
<accession>A0ABR6EJ44</accession>
<reference evidence="2" key="1">
    <citation type="journal article" date="2020" name="Syst. Appl. Microbiol.">
        <title>Streptomyces alkaliterrae sp. nov., isolated from an alkaline soil, and emended descriptions of Streptomyces alkaliphilus, Streptomyces calidiresistens and Streptomyces durbertensis.</title>
        <authorList>
            <person name="Swiecimska M."/>
            <person name="Golinska P."/>
            <person name="Nouioui I."/>
            <person name="Wypij M."/>
            <person name="Rai M."/>
            <person name="Sangal V."/>
            <person name="Goodfellow M."/>
        </authorList>
    </citation>
    <scope>NUCLEOTIDE SEQUENCE [LARGE SCALE GENOMIC DNA]</scope>
    <source>
        <strain evidence="2">DSM 104538</strain>
    </source>
</reference>
<name>A0ABR6EJ44_9ACTN</name>